<accession>A0ABT3U167</accession>
<evidence type="ECO:0000256" key="1">
    <source>
        <dbReference type="SAM" id="Phobius"/>
    </source>
</evidence>
<evidence type="ECO:0000313" key="3">
    <source>
        <dbReference type="EMBL" id="MCX3063068.1"/>
    </source>
</evidence>
<evidence type="ECO:0000313" key="4">
    <source>
        <dbReference type="Proteomes" id="UP001163064"/>
    </source>
</evidence>
<dbReference type="Pfam" id="PF03779">
    <property type="entry name" value="SPW"/>
    <property type="match status" value="1"/>
</dbReference>
<name>A0ABT3U167_9ACTN</name>
<keyword evidence="1" id="KW-0472">Membrane</keyword>
<gene>
    <name evidence="3" type="ORF">OFY01_25575</name>
</gene>
<dbReference type="EMBL" id="JAPHNL010000293">
    <property type="protein sequence ID" value="MCX3063068.1"/>
    <property type="molecule type" value="Genomic_DNA"/>
</dbReference>
<dbReference type="RefSeq" id="WP_266603700.1">
    <property type="nucleotide sequence ID" value="NZ_JAPHNL010000293.1"/>
</dbReference>
<evidence type="ECO:0000259" key="2">
    <source>
        <dbReference type="Pfam" id="PF03779"/>
    </source>
</evidence>
<feature type="transmembrane region" description="Helical" evidence="1">
    <location>
        <begin position="120"/>
        <end position="141"/>
    </location>
</feature>
<reference evidence="3" key="1">
    <citation type="submission" date="2022-10" db="EMBL/GenBank/DDBJ databases">
        <title>Streptomyces beihaiensis sp. nov., a chitin degrading actinobacterium, isolated from shrimp pond soil.</title>
        <authorList>
            <person name="Xie J."/>
            <person name="Shen N."/>
        </authorList>
    </citation>
    <scope>NUCLEOTIDE SEQUENCE</scope>
    <source>
        <strain evidence="3">GXMU-J5</strain>
    </source>
</reference>
<dbReference type="Proteomes" id="UP001163064">
    <property type="component" value="Unassembled WGS sequence"/>
</dbReference>
<keyword evidence="1" id="KW-0812">Transmembrane</keyword>
<proteinExistence type="predicted"/>
<organism evidence="3 4">
    <name type="scientific">Streptomyces beihaiensis</name>
    <dbReference type="NCBI Taxonomy" id="2984495"/>
    <lineage>
        <taxon>Bacteria</taxon>
        <taxon>Bacillati</taxon>
        <taxon>Actinomycetota</taxon>
        <taxon>Actinomycetes</taxon>
        <taxon>Kitasatosporales</taxon>
        <taxon>Streptomycetaceae</taxon>
        <taxon>Streptomyces</taxon>
    </lineage>
</organism>
<keyword evidence="4" id="KW-1185">Reference proteome</keyword>
<comment type="caution">
    <text evidence="3">The sequence shown here is derived from an EMBL/GenBank/DDBJ whole genome shotgun (WGS) entry which is preliminary data.</text>
</comment>
<protein>
    <submittedName>
        <fullName evidence="3">SPW repeat protein</fullName>
    </submittedName>
</protein>
<dbReference type="InterPro" id="IPR005530">
    <property type="entry name" value="SPW"/>
</dbReference>
<feature type="transmembrane region" description="Helical" evidence="1">
    <location>
        <begin position="66"/>
        <end position="84"/>
    </location>
</feature>
<feature type="transmembrane region" description="Helical" evidence="1">
    <location>
        <begin position="33"/>
        <end position="54"/>
    </location>
</feature>
<feature type="domain" description="SPW repeat-containing integral membrane" evidence="2">
    <location>
        <begin position="37"/>
        <end position="135"/>
    </location>
</feature>
<feature type="transmembrane region" description="Helical" evidence="1">
    <location>
        <begin position="91"/>
        <end position="108"/>
    </location>
</feature>
<keyword evidence="1" id="KW-1133">Transmembrane helix</keyword>
<sequence length="150" mass="15966">MADVSHQRADITSHPDVTEMRDRYDRVLGGRDVPLVDGPVFLTGLYCAISPWVVHFNSTQPALTTVNLIVGISVGLLGLGFTVMPARMYGLSWGMCVMGVWLVIAPWVVSSGGGPDKGIIISNAIIGGLTCLLGLLCLGVAMKSKRESHT</sequence>